<accession>H9UF41</accession>
<dbReference type="InterPro" id="IPR014867">
    <property type="entry name" value="Spore_coat_CotH_CotH2/3/7"/>
</dbReference>
<dbReference type="eggNOG" id="ENOG502Z8ME">
    <property type="taxonomic scope" value="Bacteria"/>
</dbReference>
<evidence type="ECO:0000259" key="1">
    <source>
        <dbReference type="Pfam" id="PF18998"/>
    </source>
</evidence>
<dbReference type="RefSeq" id="WP_014454132.1">
    <property type="nucleotide sequence ID" value="NC_017098.1"/>
</dbReference>
<dbReference type="PATRIC" id="fig|889378.3.peg.28"/>
<dbReference type="STRING" id="889378.Spiaf_0025"/>
<gene>
    <name evidence="2" type="ordered locus">Spiaf_0025</name>
</gene>
<evidence type="ECO:0000313" key="2">
    <source>
        <dbReference type="EMBL" id="AFG36134.1"/>
    </source>
</evidence>
<feature type="domain" description="Bacterial repeat" evidence="1">
    <location>
        <begin position="615"/>
        <end position="667"/>
    </location>
</feature>
<organism evidence="2 3">
    <name type="scientific">Spirochaeta africana (strain ATCC 700263 / DSM 8902 / Z-7692)</name>
    <dbReference type="NCBI Taxonomy" id="889378"/>
    <lineage>
        <taxon>Bacteria</taxon>
        <taxon>Pseudomonadati</taxon>
        <taxon>Spirochaetota</taxon>
        <taxon>Spirochaetia</taxon>
        <taxon>Spirochaetales</taxon>
        <taxon>Spirochaetaceae</taxon>
        <taxon>Spirochaeta</taxon>
    </lineage>
</organism>
<dbReference type="HOGENOM" id="CLU_008731_1_0_12"/>
<dbReference type="Proteomes" id="UP000007383">
    <property type="component" value="Chromosome"/>
</dbReference>
<evidence type="ECO:0000313" key="3">
    <source>
        <dbReference type="Proteomes" id="UP000007383"/>
    </source>
</evidence>
<dbReference type="OrthoDB" id="9806464at2"/>
<protein>
    <submittedName>
        <fullName evidence="2">CotH protein</fullName>
    </submittedName>
</protein>
<dbReference type="EMBL" id="CP003282">
    <property type="protein sequence ID" value="AFG36134.1"/>
    <property type="molecule type" value="Genomic_DNA"/>
</dbReference>
<proteinExistence type="predicted"/>
<dbReference type="AlphaFoldDB" id="H9UF41"/>
<name>H9UF41_SPIAZ</name>
<dbReference type="InterPro" id="IPR044060">
    <property type="entry name" value="Bacterial_rp_domain"/>
</dbReference>
<dbReference type="PROSITE" id="PS51257">
    <property type="entry name" value="PROKAR_LIPOPROTEIN"/>
    <property type="match status" value="1"/>
</dbReference>
<sequence length="670" mass="76616">MRTPAGRIRNRQAARLVLPILCLLLVTGCIGPFSPTTVSDEKTLPPPRFSHEAGFYSEDFELSLLPPADYPDARIYYTLDGSYPDPASPQRDFLVMQTYPNGTRETWTTTTTPYQEPLSIGFSAASIPRYEIESINTYYRNTPFQPEEDPDRGWVVRAIAVCRESAAVSPAATAVFFPQSVRDQHTLPIISLVSDPAGLFDHYQGIYVAGQVFNRELAANPDGGPTRGWDGNYKQRGRDWEREGFLHFFDSSAAADMQQRIGIRINGNNTRSFRRKSLRLYARNDYGNRIFPVNPFGTDEKIRRLILRNSGQDGGNYPQESYGYGNTETNMRDALTQMVVSHYPVEHEQYRPAVHYINGIYWGLINIRERRDQHHFAARYGISPDNLVILANERLHYGRGSDLWLYRQLAGANSAEEMWDMVDKQSFTYYNIGNLFLTHSYWPLGGSGDNRYWRVREPSAVNPYHDGRWRFMWQDMDKSFSEYSRNMYAQLEDTHSLHRKVSRLVFADPGYRNYFLNTLADELNTTFAPDRLHGIIDTLNAAIAPERSRHYSRWRSGDHEPDAFRDFADNRQEHFIAHTKAYFGLDGMHELQLAGSAAQGSIQLNSLQIDTDSWSGRYFAGIQLRLTAQPASGYRFDHWLVNGTTHSAPSITLDLREDTTVTVQFSEAGS</sequence>
<dbReference type="Pfam" id="PF18998">
    <property type="entry name" value="Flg_new_2"/>
    <property type="match status" value="1"/>
</dbReference>
<dbReference type="KEGG" id="sfc:Spiaf_0025"/>
<reference evidence="3" key="1">
    <citation type="journal article" date="2013" name="Stand. Genomic Sci.">
        <title>Complete genome sequence of the halophilic bacterium Spirochaeta africana type strain (Z-7692(T)) from the alkaline Lake Magadi in the East African Rift.</title>
        <authorList>
            <person name="Liolos K."/>
            <person name="Abt B."/>
            <person name="Scheuner C."/>
            <person name="Teshima H."/>
            <person name="Held B."/>
            <person name="Lapidus A."/>
            <person name="Nolan M."/>
            <person name="Lucas S."/>
            <person name="Deshpande S."/>
            <person name="Cheng J.F."/>
            <person name="Tapia R."/>
            <person name="Goodwin L.A."/>
            <person name="Pitluck S."/>
            <person name="Pagani I."/>
            <person name="Ivanova N."/>
            <person name="Mavromatis K."/>
            <person name="Mikhailova N."/>
            <person name="Huntemann M."/>
            <person name="Pati A."/>
            <person name="Chen A."/>
            <person name="Palaniappan K."/>
            <person name="Land M."/>
            <person name="Rohde M."/>
            <person name="Tindall B.J."/>
            <person name="Detter J.C."/>
            <person name="Goker M."/>
            <person name="Bristow J."/>
            <person name="Eisen J.A."/>
            <person name="Markowitz V."/>
            <person name="Hugenholtz P."/>
            <person name="Woyke T."/>
            <person name="Klenk H.P."/>
            <person name="Kyrpides N.C."/>
        </authorList>
    </citation>
    <scope>NUCLEOTIDE SEQUENCE</scope>
    <source>
        <strain evidence="3">ATCC 700263 / DSM 8902 / Z-7692</strain>
    </source>
</reference>
<keyword evidence="3" id="KW-1185">Reference proteome</keyword>
<dbReference type="Pfam" id="PF08757">
    <property type="entry name" value="CotH"/>
    <property type="match status" value="1"/>
</dbReference>